<reference evidence="3" key="1">
    <citation type="journal article" date="2011" name="Proc. Natl. Acad. Sci. U.S.A.">
        <title>Obligate biotrophy features unraveled by the genomic analysis of rust fungi.</title>
        <authorList>
            <person name="Duplessis S."/>
            <person name="Cuomo C.A."/>
            <person name="Lin Y.-C."/>
            <person name="Aerts A."/>
            <person name="Tisserant E."/>
            <person name="Veneault-Fourrey C."/>
            <person name="Joly D.L."/>
            <person name="Hacquard S."/>
            <person name="Amselem J."/>
            <person name="Cantarel B.L."/>
            <person name="Chiu R."/>
            <person name="Coutinho P.M."/>
            <person name="Feau N."/>
            <person name="Field M."/>
            <person name="Frey P."/>
            <person name="Gelhaye E."/>
            <person name="Goldberg J."/>
            <person name="Grabherr M.G."/>
            <person name="Kodira C.D."/>
            <person name="Kohler A."/>
            <person name="Kuees U."/>
            <person name="Lindquist E.A."/>
            <person name="Lucas S.M."/>
            <person name="Mago R."/>
            <person name="Mauceli E."/>
            <person name="Morin E."/>
            <person name="Murat C."/>
            <person name="Pangilinan J.L."/>
            <person name="Park R."/>
            <person name="Pearson M."/>
            <person name="Quesneville H."/>
            <person name="Rouhier N."/>
            <person name="Sakthikumar S."/>
            <person name="Salamov A.A."/>
            <person name="Schmutz J."/>
            <person name="Selles B."/>
            <person name="Shapiro H."/>
            <person name="Tanguay P."/>
            <person name="Tuskan G.A."/>
            <person name="Henrissat B."/>
            <person name="Van de Peer Y."/>
            <person name="Rouze P."/>
            <person name="Ellis J.G."/>
            <person name="Dodds P.N."/>
            <person name="Schein J.E."/>
            <person name="Zhong S."/>
            <person name="Hamelin R.C."/>
            <person name="Grigoriev I.V."/>
            <person name="Szabo L.J."/>
            <person name="Martin F."/>
        </authorList>
    </citation>
    <scope>NUCLEOTIDE SEQUENCE [LARGE SCALE GENOMIC DNA]</scope>
    <source>
        <strain evidence="3">98AG31 / pathotype 3-4-7</strain>
    </source>
</reference>
<evidence type="ECO:0000313" key="2">
    <source>
        <dbReference type="EMBL" id="EGG02607.1"/>
    </source>
</evidence>
<dbReference type="Proteomes" id="UP000001072">
    <property type="component" value="Unassembled WGS sequence"/>
</dbReference>
<dbReference type="HOGENOM" id="CLU_1210070_0_0_1"/>
<evidence type="ECO:0000256" key="1">
    <source>
        <dbReference type="SAM" id="MobiDB-lite"/>
    </source>
</evidence>
<feature type="region of interest" description="Disordered" evidence="1">
    <location>
        <begin position="205"/>
        <end position="229"/>
    </location>
</feature>
<dbReference type="GeneID" id="18923907"/>
<dbReference type="RefSeq" id="XP_007414009.1">
    <property type="nucleotide sequence ID" value="XM_007413947.1"/>
</dbReference>
<name>F4RY18_MELLP</name>
<keyword evidence="3" id="KW-1185">Reference proteome</keyword>
<dbReference type="AlphaFoldDB" id="F4RY18"/>
<sequence length="229" mass="25560">MEMFGRRLCQILALMLYWPILLTAMGLRGFTSTICHPVSATAGYAEPLAWSPLASVPTLHQQEFNQLEGEYTSDGCFNVPALSIPIPSNIPFLPTGHITPRTILTTMHMTRVPLGHHLNHIQLLVLTVANHVLKSKELPKAAMHVSPVDVKKDWSNIRAIEQYDGRGRHLELSKKLEITSSAKTRKIKTFEQTYLKHYPPAQSLWSGPSRLSEPSHTGTNAILQQQVGL</sequence>
<protein>
    <submittedName>
        <fullName evidence="2">Uncharacterized protein</fullName>
    </submittedName>
</protein>
<organism evidence="3">
    <name type="scientific">Melampsora larici-populina (strain 98AG31 / pathotype 3-4-7)</name>
    <name type="common">Poplar leaf rust fungus</name>
    <dbReference type="NCBI Taxonomy" id="747676"/>
    <lineage>
        <taxon>Eukaryota</taxon>
        <taxon>Fungi</taxon>
        <taxon>Dikarya</taxon>
        <taxon>Basidiomycota</taxon>
        <taxon>Pucciniomycotina</taxon>
        <taxon>Pucciniomycetes</taxon>
        <taxon>Pucciniales</taxon>
        <taxon>Melampsoraceae</taxon>
        <taxon>Melampsora</taxon>
    </lineage>
</organism>
<gene>
    <name evidence="2" type="ORF">MELLADRAFT_109910</name>
</gene>
<dbReference type="VEuPathDB" id="FungiDB:MELLADRAFT_109910"/>
<proteinExistence type="predicted"/>
<accession>F4RY18</accession>
<dbReference type="EMBL" id="GL883129">
    <property type="protein sequence ID" value="EGG02607.1"/>
    <property type="molecule type" value="Genomic_DNA"/>
</dbReference>
<feature type="compositionally biased region" description="Polar residues" evidence="1">
    <location>
        <begin position="212"/>
        <end position="229"/>
    </location>
</feature>
<dbReference type="KEGG" id="mlr:MELLADRAFT_109910"/>
<evidence type="ECO:0000313" key="3">
    <source>
        <dbReference type="Proteomes" id="UP000001072"/>
    </source>
</evidence>
<dbReference type="InParanoid" id="F4RY18"/>